<evidence type="ECO:0000313" key="1">
    <source>
        <dbReference type="EMBL" id="AQQ70416.1"/>
    </source>
</evidence>
<gene>
    <name evidence="1" type="ORF">SMSP2_00764</name>
</gene>
<dbReference type="RefSeq" id="WP_146682682.1">
    <property type="nucleotide sequence ID" value="NZ_CP019646.1"/>
</dbReference>
<keyword evidence="2" id="KW-1185">Reference proteome</keyword>
<reference evidence="2" key="1">
    <citation type="submission" date="2017-02" db="EMBL/GenBank/DDBJ databases">
        <title>Comparative genomics and description of representatives of a novel lineage of planctomycetes thriving in anoxic sediments.</title>
        <authorList>
            <person name="Spring S."/>
            <person name="Bunk B."/>
            <person name="Sproer C."/>
        </authorList>
    </citation>
    <scope>NUCLEOTIDE SEQUENCE [LARGE SCALE GENOMIC DNA]</scope>
    <source>
        <strain evidence="2">SM-Chi-D1</strain>
    </source>
</reference>
<evidence type="ECO:0000313" key="2">
    <source>
        <dbReference type="Proteomes" id="UP000188181"/>
    </source>
</evidence>
<accession>A0A1Q2MCI5</accession>
<sequence precursor="true">MKSKVLLCSIVVSLFTVPGIAEWIFWTNGSGDRCWSNPQNWDLGRVPAADDQVCMDHNCGGGPVIEGDIVVDWFVIGSGWEPGASLDCEVTIAEQANVLCNEFFIADNTTANVVYNQYGNMTVNNISRLGLSGIATVNIYGGTFNSVGPLGIGYNPGSITRVNIYNGSLETTNTLVFSVYEATDILVDIQGDGQLICGGSNFLIYFQHWISQGWIKSYGLSERVGIDYGYLNPGKNTAYALQYSARNRSDLNLDEIVDMDDFFLFASQWLLSETWWQTR</sequence>
<dbReference type="KEGG" id="pbas:SMSP2_00764"/>
<protein>
    <submittedName>
        <fullName evidence="1">Uncharacterized protein</fullName>
    </submittedName>
</protein>
<dbReference type="Proteomes" id="UP000188181">
    <property type="component" value="Chromosome"/>
</dbReference>
<dbReference type="EMBL" id="CP019646">
    <property type="protein sequence ID" value="AQQ70416.1"/>
    <property type="molecule type" value="Genomic_DNA"/>
</dbReference>
<dbReference type="STRING" id="1851148.SMSP2_00764"/>
<name>A0A1Q2MCI5_9BACT</name>
<dbReference type="AlphaFoldDB" id="A0A1Q2MCI5"/>
<proteinExistence type="predicted"/>
<organism evidence="1 2">
    <name type="scientific">Limihaloglobus sulfuriphilus</name>
    <dbReference type="NCBI Taxonomy" id="1851148"/>
    <lineage>
        <taxon>Bacteria</taxon>
        <taxon>Pseudomonadati</taxon>
        <taxon>Planctomycetota</taxon>
        <taxon>Phycisphaerae</taxon>
        <taxon>Sedimentisphaerales</taxon>
        <taxon>Sedimentisphaeraceae</taxon>
        <taxon>Limihaloglobus</taxon>
    </lineage>
</organism>
<dbReference type="OrthoDB" id="906679at2"/>